<dbReference type="FunFam" id="3.30.450.60:FF:000005">
    <property type="entry name" value="AP complex subunit sigma"/>
    <property type="match status" value="1"/>
</dbReference>
<evidence type="ECO:0000259" key="12">
    <source>
        <dbReference type="Pfam" id="PF01217"/>
    </source>
</evidence>
<comment type="similarity">
    <text evidence="4">Belongs to the adaptor complexes small subunit family.</text>
</comment>
<accession>A0A9J7M2T3</accession>
<comment type="subcellular location">
    <subcellularLocation>
        <location evidence="1">Cytoplasmic vesicle membrane</location>
        <topology evidence="1">Peripheral membrane protein</topology>
        <orientation evidence="1">Cytoplasmic side</orientation>
    </subcellularLocation>
    <subcellularLocation>
        <location evidence="2">Golgi apparatus</location>
    </subcellularLocation>
    <subcellularLocation>
        <location evidence="3">Membrane</location>
        <location evidence="3">Clathrin-coated pit</location>
    </subcellularLocation>
</comment>
<evidence type="ECO:0000256" key="10">
    <source>
        <dbReference type="ARBA" id="ARBA00023329"/>
    </source>
</evidence>
<dbReference type="GO" id="GO:0005905">
    <property type="term" value="C:clathrin-coated pit"/>
    <property type="evidence" value="ECO:0007669"/>
    <property type="project" value="UniProtKB-SubCell"/>
</dbReference>
<keyword evidence="8" id="KW-0472">Membrane</keyword>
<feature type="domain" description="AP complex mu/sigma subunit" evidence="12">
    <location>
        <begin position="64"/>
        <end position="203"/>
    </location>
</feature>
<keyword evidence="9" id="KW-0168">Coated pit</keyword>
<evidence type="ECO:0000256" key="5">
    <source>
        <dbReference type="ARBA" id="ARBA00022448"/>
    </source>
</evidence>
<dbReference type="OMA" id="ICNDQED"/>
<dbReference type="Pfam" id="PF01217">
    <property type="entry name" value="Clat_adaptor_s"/>
    <property type="match status" value="1"/>
</dbReference>
<evidence type="ECO:0000313" key="14">
    <source>
        <dbReference type="RefSeq" id="XP_035693702.1"/>
    </source>
</evidence>
<evidence type="ECO:0000256" key="8">
    <source>
        <dbReference type="ARBA" id="ARBA00023136"/>
    </source>
</evidence>
<dbReference type="AlphaFoldDB" id="A0A9J7M2T3"/>
<evidence type="ECO:0000256" key="9">
    <source>
        <dbReference type="ARBA" id="ARBA00023176"/>
    </source>
</evidence>
<keyword evidence="10" id="KW-0968">Cytoplasmic vesicle</keyword>
<dbReference type="GeneID" id="118427838"/>
<organism evidence="13 14">
    <name type="scientific">Branchiostoma floridae</name>
    <name type="common">Florida lancelet</name>
    <name type="synonym">Amphioxus</name>
    <dbReference type="NCBI Taxonomy" id="7739"/>
    <lineage>
        <taxon>Eukaryota</taxon>
        <taxon>Metazoa</taxon>
        <taxon>Chordata</taxon>
        <taxon>Cephalochordata</taxon>
        <taxon>Leptocardii</taxon>
        <taxon>Amphioxiformes</taxon>
        <taxon>Branchiostomatidae</taxon>
        <taxon>Branchiostoma</taxon>
    </lineage>
</organism>
<proteinExistence type="inferred from homology"/>
<dbReference type="RefSeq" id="XP_035693702.1">
    <property type="nucleotide sequence ID" value="XM_035837809.1"/>
</dbReference>
<dbReference type="InterPro" id="IPR022775">
    <property type="entry name" value="AP_mu_sigma_su"/>
</dbReference>
<keyword evidence="13" id="KW-1185">Reference proteome</keyword>
<dbReference type="GO" id="GO:0006886">
    <property type="term" value="P:intracellular protein transport"/>
    <property type="evidence" value="ECO:0007669"/>
    <property type="project" value="InterPro"/>
</dbReference>
<dbReference type="PANTHER" id="PTHR11753">
    <property type="entry name" value="ADAPTOR COMPLEXES SMALL SUBUNIT FAMILY"/>
    <property type="match status" value="1"/>
</dbReference>
<keyword evidence="7" id="KW-0333">Golgi apparatus</keyword>
<dbReference type="GO" id="GO:0030121">
    <property type="term" value="C:AP-1 adaptor complex"/>
    <property type="evidence" value="ECO:0007669"/>
    <property type="project" value="InterPro"/>
</dbReference>
<evidence type="ECO:0000256" key="1">
    <source>
        <dbReference type="ARBA" id="ARBA00004180"/>
    </source>
</evidence>
<evidence type="ECO:0000313" key="13">
    <source>
        <dbReference type="Proteomes" id="UP000001554"/>
    </source>
</evidence>
<dbReference type="GO" id="GO:0035615">
    <property type="term" value="F:clathrin adaptor activity"/>
    <property type="evidence" value="ECO:0007669"/>
    <property type="project" value="InterPro"/>
</dbReference>
<dbReference type="Gene3D" id="3.30.450.60">
    <property type="match status" value="1"/>
</dbReference>
<dbReference type="GO" id="GO:0016192">
    <property type="term" value="P:vesicle-mediated transport"/>
    <property type="evidence" value="ECO:0000318"/>
    <property type="project" value="GO_Central"/>
</dbReference>
<dbReference type="InterPro" id="IPR011012">
    <property type="entry name" value="Longin-like_dom_sf"/>
</dbReference>
<dbReference type="PROSITE" id="PS00989">
    <property type="entry name" value="CLAT_ADAPTOR_S"/>
    <property type="match status" value="1"/>
</dbReference>
<dbReference type="CDD" id="cd14831">
    <property type="entry name" value="AP1_sigma"/>
    <property type="match status" value="1"/>
</dbReference>
<dbReference type="InterPro" id="IPR016635">
    <property type="entry name" value="AP_complex_ssu"/>
</dbReference>
<dbReference type="InterPro" id="IPR044733">
    <property type="entry name" value="AP1_sigma"/>
</dbReference>
<comment type="subunit">
    <text evidence="11">Adaptor protein complex 1 (AP-1) is a heterotetramer composed of two large adaptins (gamma-type subunit AP1G1 and beta-type subunit AP1B1), a medium adaptin (mu-type subunit AP1M1 or AP1M2) and a small adaptin (sigma-type subunit AP1S1 or AP1S2 or AP1S3).</text>
</comment>
<evidence type="ECO:0000256" key="2">
    <source>
        <dbReference type="ARBA" id="ARBA00004555"/>
    </source>
</evidence>
<dbReference type="SUPFAM" id="SSF64356">
    <property type="entry name" value="SNARE-like"/>
    <property type="match status" value="1"/>
</dbReference>
<dbReference type="InterPro" id="IPR000804">
    <property type="entry name" value="Clathrin_sm-chain_CS"/>
</dbReference>
<evidence type="ECO:0000256" key="11">
    <source>
        <dbReference type="ARBA" id="ARBA00065677"/>
    </source>
</evidence>
<evidence type="ECO:0000256" key="4">
    <source>
        <dbReference type="ARBA" id="ARBA00006972"/>
    </source>
</evidence>
<sequence>MSPKFTRKGNNGQNYPVCYGEHVLGGGVIRLWCRHQNLCTPRWIVGNYYISIDVRGSTQQVVKMMKFMLLFSRQGKVRLQQWYSATQEKEKKKIMRELITIILARKPKMCSFLEWKEYKIVYKRYASLYFCCAIEKGDNELLTLEIIHRYVELLDKYFGSVCELDIIFNFEKAYFILDELMLGGEIQETSKKNCLKAIAAQDLLQEEADATRNVLEEMGLP</sequence>
<evidence type="ECO:0000256" key="6">
    <source>
        <dbReference type="ARBA" id="ARBA00022927"/>
    </source>
</evidence>
<dbReference type="OrthoDB" id="371463at2759"/>
<evidence type="ECO:0000256" key="7">
    <source>
        <dbReference type="ARBA" id="ARBA00023034"/>
    </source>
</evidence>
<gene>
    <name evidence="14" type="primary">LOC118427838</name>
</gene>
<reference evidence="14" key="2">
    <citation type="submission" date="2025-08" db="UniProtKB">
        <authorList>
            <consortium name="RefSeq"/>
        </authorList>
    </citation>
    <scope>IDENTIFICATION</scope>
    <source>
        <strain evidence="14">S238N-H82</strain>
        <tissue evidence="14">Testes</tissue>
    </source>
</reference>
<keyword evidence="6" id="KW-0653">Protein transport</keyword>
<name>A0A9J7M2T3_BRAFL</name>
<protein>
    <submittedName>
        <fullName evidence="14">AP-1 complex subunit sigma-2-like</fullName>
    </submittedName>
</protein>
<evidence type="ECO:0000256" key="3">
    <source>
        <dbReference type="ARBA" id="ARBA00004600"/>
    </source>
</evidence>
<keyword evidence="5" id="KW-0813">Transport</keyword>
<reference evidence="13" key="1">
    <citation type="journal article" date="2020" name="Nat. Ecol. Evol.">
        <title>Deeply conserved synteny resolves early events in vertebrate evolution.</title>
        <authorList>
            <person name="Simakov O."/>
            <person name="Marletaz F."/>
            <person name="Yue J.X."/>
            <person name="O'Connell B."/>
            <person name="Jenkins J."/>
            <person name="Brandt A."/>
            <person name="Calef R."/>
            <person name="Tung C.H."/>
            <person name="Huang T.K."/>
            <person name="Schmutz J."/>
            <person name="Satoh N."/>
            <person name="Yu J.K."/>
            <person name="Putnam N.H."/>
            <person name="Green R.E."/>
            <person name="Rokhsar D.S."/>
        </authorList>
    </citation>
    <scope>NUCLEOTIDE SEQUENCE [LARGE SCALE GENOMIC DNA]</scope>
    <source>
        <strain evidence="13">S238N-H82</strain>
    </source>
</reference>
<dbReference type="Proteomes" id="UP000001554">
    <property type="component" value="Chromosome 12"/>
</dbReference>
<dbReference type="KEGG" id="bfo:118427838"/>